<keyword evidence="6" id="KW-1185">Reference proteome</keyword>
<dbReference type="CDD" id="cd05233">
    <property type="entry name" value="SDR_c"/>
    <property type="match status" value="1"/>
</dbReference>
<dbReference type="RefSeq" id="WP_121203285.1">
    <property type="nucleotide sequence ID" value="NZ_RBZP01000002.1"/>
</dbReference>
<dbReference type="GO" id="GO:0016491">
    <property type="term" value="F:oxidoreductase activity"/>
    <property type="evidence" value="ECO:0007669"/>
    <property type="project" value="UniProtKB-KW"/>
</dbReference>
<gene>
    <name evidence="5" type="ORF">D8M06_05140</name>
</gene>
<dbReference type="InterPro" id="IPR050259">
    <property type="entry name" value="SDR"/>
</dbReference>
<dbReference type="SMART" id="SM00822">
    <property type="entry name" value="PKS_KR"/>
    <property type="match status" value="1"/>
</dbReference>
<organism evidence="5 6">
    <name type="scientific">Oceanobacillus halophilus</name>
    <dbReference type="NCBI Taxonomy" id="930130"/>
    <lineage>
        <taxon>Bacteria</taxon>
        <taxon>Bacillati</taxon>
        <taxon>Bacillota</taxon>
        <taxon>Bacilli</taxon>
        <taxon>Bacillales</taxon>
        <taxon>Bacillaceae</taxon>
        <taxon>Oceanobacillus</taxon>
    </lineage>
</organism>
<dbReference type="OrthoDB" id="9803333at2"/>
<comment type="similarity">
    <text evidence="1 3">Belongs to the short-chain dehydrogenases/reductases (SDR) family.</text>
</comment>
<dbReference type="AlphaFoldDB" id="A0A495A7F0"/>
<dbReference type="Proteomes" id="UP000269301">
    <property type="component" value="Unassembled WGS sequence"/>
</dbReference>
<dbReference type="SUPFAM" id="SSF51735">
    <property type="entry name" value="NAD(P)-binding Rossmann-fold domains"/>
    <property type="match status" value="1"/>
</dbReference>
<feature type="domain" description="Ketoreductase" evidence="4">
    <location>
        <begin position="12"/>
        <end position="185"/>
    </location>
</feature>
<proteinExistence type="inferred from homology"/>
<comment type="caution">
    <text evidence="5">The sequence shown here is derived from an EMBL/GenBank/DDBJ whole genome shotgun (WGS) entry which is preliminary data.</text>
</comment>
<dbReference type="GO" id="GO:0008206">
    <property type="term" value="P:bile acid metabolic process"/>
    <property type="evidence" value="ECO:0007669"/>
    <property type="project" value="UniProtKB-ARBA"/>
</dbReference>
<keyword evidence="2" id="KW-0560">Oxidoreductase</keyword>
<evidence type="ECO:0000256" key="2">
    <source>
        <dbReference type="ARBA" id="ARBA00023002"/>
    </source>
</evidence>
<dbReference type="Gene3D" id="3.40.50.720">
    <property type="entry name" value="NAD(P)-binding Rossmann-like Domain"/>
    <property type="match status" value="1"/>
</dbReference>
<dbReference type="PRINTS" id="PR00080">
    <property type="entry name" value="SDRFAMILY"/>
</dbReference>
<evidence type="ECO:0000259" key="4">
    <source>
        <dbReference type="SMART" id="SM00822"/>
    </source>
</evidence>
<dbReference type="InterPro" id="IPR057326">
    <property type="entry name" value="KR_dom"/>
</dbReference>
<evidence type="ECO:0000256" key="1">
    <source>
        <dbReference type="ARBA" id="ARBA00006484"/>
    </source>
</evidence>
<dbReference type="Pfam" id="PF00106">
    <property type="entry name" value="adh_short"/>
    <property type="match status" value="1"/>
</dbReference>
<evidence type="ECO:0000313" key="5">
    <source>
        <dbReference type="EMBL" id="RKQ35653.1"/>
    </source>
</evidence>
<evidence type="ECO:0000313" key="6">
    <source>
        <dbReference type="Proteomes" id="UP000269301"/>
    </source>
</evidence>
<sequence>MSLFSKDALVGKHALITGATGGIGYETAKVLAGMGAAITITGRREEVLQQLKEEILNENSDAKVLVVSADLTNSAELDQLVEAAESANGFVSHLVNSAGVLGNSAIVEDMTIEQLEKVMHVNYTVPILLTKKIYSTMKDRKEGSVVNVASLSGLRGTYGGTAYCGSKFALIGFTQSFALEAIQHGVRVNAVCPGYVETEMGKESIRKKGIKEGRSFEEQYTVANKSIPSGRISSPEEVANTIAFLLTDAAANIVGESVKISGGSVMR</sequence>
<dbReference type="InterPro" id="IPR020904">
    <property type="entry name" value="Sc_DH/Rdtase_CS"/>
</dbReference>
<protein>
    <submittedName>
        <fullName evidence="5">SDR family oxidoreductase</fullName>
    </submittedName>
</protein>
<dbReference type="PANTHER" id="PTHR42879:SF2">
    <property type="entry name" value="3-OXOACYL-[ACYL-CARRIER-PROTEIN] REDUCTASE FABG"/>
    <property type="match status" value="1"/>
</dbReference>
<dbReference type="EMBL" id="RBZP01000002">
    <property type="protein sequence ID" value="RKQ35653.1"/>
    <property type="molecule type" value="Genomic_DNA"/>
</dbReference>
<dbReference type="PANTHER" id="PTHR42879">
    <property type="entry name" value="3-OXOACYL-(ACYL-CARRIER-PROTEIN) REDUCTASE"/>
    <property type="match status" value="1"/>
</dbReference>
<dbReference type="FunFam" id="3.40.50.720:FF:000084">
    <property type="entry name" value="Short-chain dehydrogenase reductase"/>
    <property type="match status" value="1"/>
</dbReference>
<name>A0A495A7F0_9BACI</name>
<evidence type="ECO:0000256" key="3">
    <source>
        <dbReference type="RuleBase" id="RU000363"/>
    </source>
</evidence>
<accession>A0A495A7F0</accession>
<dbReference type="InterPro" id="IPR002347">
    <property type="entry name" value="SDR_fam"/>
</dbReference>
<dbReference type="InterPro" id="IPR036291">
    <property type="entry name" value="NAD(P)-bd_dom_sf"/>
</dbReference>
<reference evidence="5 6" key="1">
    <citation type="journal article" date="2016" name="Int. J. Syst. Evol. Microbiol.">
        <title>Oceanobacillus halophilus sp. nov., a novel moderately halophilic bacterium from a hypersaline lake.</title>
        <authorList>
            <person name="Amoozegar M.A."/>
            <person name="Bagheri M."/>
            <person name="Makhdoumi A."/>
            <person name="Nikou M.M."/>
            <person name="Fazeli S.A.S."/>
            <person name="Schumann P."/>
            <person name="Sproer C."/>
            <person name="Sanchez-Porro C."/>
            <person name="Ventosa A."/>
        </authorList>
    </citation>
    <scope>NUCLEOTIDE SEQUENCE [LARGE SCALE GENOMIC DNA]</scope>
    <source>
        <strain evidence="5 6">DSM 23996</strain>
    </source>
</reference>
<dbReference type="PRINTS" id="PR00081">
    <property type="entry name" value="GDHRDH"/>
</dbReference>
<dbReference type="PROSITE" id="PS00061">
    <property type="entry name" value="ADH_SHORT"/>
    <property type="match status" value="1"/>
</dbReference>